<feature type="compositionally biased region" description="Low complexity" evidence="1">
    <location>
        <begin position="69"/>
        <end position="82"/>
    </location>
</feature>
<dbReference type="EMBL" id="BJWL01000005">
    <property type="protein sequence ID" value="GFY87276.1"/>
    <property type="molecule type" value="Genomic_DNA"/>
</dbReference>
<feature type="compositionally biased region" description="Basic and acidic residues" evidence="1">
    <location>
        <begin position="83"/>
        <end position="101"/>
    </location>
</feature>
<dbReference type="OrthoDB" id="1740536at2759"/>
<accession>A0A7J0EM81</accession>
<dbReference type="AlphaFoldDB" id="A0A7J0EM81"/>
<evidence type="ECO:0000313" key="3">
    <source>
        <dbReference type="Proteomes" id="UP000585474"/>
    </source>
</evidence>
<sequence length="303" mass="35110">MHLCSRYLPRPSTSSPLDNRAHPMANTSQAPDLEGFHCEIHDNHFQNHSTGQERKQHRSPSAPRRERNSSSSEFESSSNTPRVEGEEIRRGRSPRRNDQTRRWNMSASQKIRDMDARLDAINKGFNHGYDGLCEAVYQAILEVEDPSDEVVIMAMMEGLRPSPLFDSLFKNMPETLSTLQNNANKYIAAEELAEAKCRRQGKDDHKRKELDTRRSEYRDEARSKRTDRDSKWTNKRRPCTAPHRLEWILPLLNAPIAQVLTKIKHEEFVKWPKKFKTDPEREIRTSILSSTETTGIIQKTAFN</sequence>
<name>A0A7J0EM81_9ERIC</name>
<reference evidence="2 3" key="1">
    <citation type="submission" date="2019-07" db="EMBL/GenBank/DDBJ databases">
        <title>De Novo Assembly of kiwifruit Actinidia rufa.</title>
        <authorList>
            <person name="Sugita-Konishi S."/>
            <person name="Sato K."/>
            <person name="Mori E."/>
            <person name="Abe Y."/>
            <person name="Kisaki G."/>
            <person name="Hamano K."/>
            <person name="Suezawa K."/>
            <person name="Otani M."/>
            <person name="Fukuda T."/>
            <person name="Manabe T."/>
            <person name="Gomi K."/>
            <person name="Tabuchi M."/>
            <person name="Akimitsu K."/>
            <person name="Kataoka I."/>
        </authorList>
    </citation>
    <scope>NUCLEOTIDE SEQUENCE [LARGE SCALE GENOMIC DNA]</scope>
    <source>
        <strain evidence="3">cv. Fuchu</strain>
    </source>
</reference>
<evidence type="ECO:0000256" key="1">
    <source>
        <dbReference type="SAM" id="MobiDB-lite"/>
    </source>
</evidence>
<protein>
    <submittedName>
        <fullName evidence="2">Uncharacterized protein</fullName>
    </submittedName>
</protein>
<evidence type="ECO:0000313" key="2">
    <source>
        <dbReference type="EMBL" id="GFY87276.1"/>
    </source>
</evidence>
<proteinExistence type="predicted"/>
<comment type="caution">
    <text evidence="2">The sequence shown here is derived from an EMBL/GenBank/DDBJ whole genome shotgun (WGS) entry which is preliminary data.</text>
</comment>
<feature type="region of interest" description="Disordered" evidence="1">
    <location>
        <begin position="197"/>
        <end position="236"/>
    </location>
</feature>
<keyword evidence="3" id="KW-1185">Reference proteome</keyword>
<feature type="region of interest" description="Disordered" evidence="1">
    <location>
        <begin position="44"/>
        <end position="108"/>
    </location>
</feature>
<gene>
    <name evidence="2" type="ORF">Acr_05g0009150</name>
</gene>
<dbReference type="Proteomes" id="UP000585474">
    <property type="component" value="Unassembled WGS sequence"/>
</dbReference>
<feature type="compositionally biased region" description="Basic and acidic residues" evidence="1">
    <location>
        <begin position="197"/>
        <end position="232"/>
    </location>
</feature>
<organism evidence="2 3">
    <name type="scientific">Actinidia rufa</name>
    <dbReference type="NCBI Taxonomy" id="165716"/>
    <lineage>
        <taxon>Eukaryota</taxon>
        <taxon>Viridiplantae</taxon>
        <taxon>Streptophyta</taxon>
        <taxon>Embryophyta</taxon>
        <taxon>Tracheophyta</taxon>
        <taxon>Spermatophyta</taxon>
        <taxon>Magnoliopsida</taxon>
        <taxon>eudicotyledons</taxon>
        <taxon>Gunneridae</taxon>
        <taxon>Pentapetalae</taxon>
        <taxon>asterids</taxon>
        <taxon>Ericales</taxon>
        <taxon>Actinidiaceae</taxon>
        <taxon>Actinidia</taxon>
    </lineage>
</organism>
<feature type="region of interest" description="Disordered" evidence="1">
    <location>
        <begin position="1"/>
        <end position="30"/>
    </location>
</feature>